<gene>
    <name evidence="9" type="primary">lepB</name>
    <name evidence="10" type="ORF">ATX59_06560</name>
    <name evidence="9" type="ORF">GA838_06075</name>
    <name evidence="11" type="ORF">OENI_1342</name>
</gene>
<dbReference type="EC" id="3.4.21.89" evidence="4 7"/>
<evidence type="ECO:0000313" key="10">
    <source>
        <dbReference type="EMBL" id="OIM20956.1"/>
    </source>
</evidence>
<evidence type="ECO:0000313" key="13">
    <source>
        <dbReference type="Proteomes" id="UP000294726"/>
    </source>
</evidence>
<dbReference type="CDD" id="cd06530">
    <property type="entry name" value="S26_SPase_I"/>
    <property type="match status" value="1"/>
</dbReference>
<evidence type="ECO:0000256" key="1">
    <source>
        <dbReference type="ARBA" id="ARBA00000677"/>
    </source>
</evidence>
<dbReference type="RefSeq" id="WP_002819226.1">
    <property type="nucleotide sequence ID" value="NZ_CP084701.1"/>
</dbReference>
<name>A0A483B9N5_OENOE</name>
<dbReference type="GeneID" id="75065566"/>
<proteinExistence type="inferred from homology"/>
<reference evidence="9" key="3">
    <citation type="submission" date="2019-10" db="EMBL/GenBank/DDBJ databases">
        <title>Malate fermentation in French cider.</title>
        <authorList>
            <person name="Cousin F.J."/>
            <person name="Medina Fernandez S."/>
            <person name="Misery B."/>
            <person name="Laplace J.-M."/>
            <person name="Cretenet M."/>
        </authorList>
    </citation>
    <scope>NUCLEOTIDE SEQUENCE</scope>
    <source>
        <strain evidence="9">UCMA15129</strain>
    </source>
</reference>
<dbReference type="PANTHER" id="PTHR43390:SF1">
    <property type="entry name" value="CHLOROPLAST PROCESSING PEPTIDASE"/>
    <property type="match status" value="1"/>
</dbReference>
<comment type="subcellular location">
    <subcellularLocation>
        <location evidence="2">Cell membrane</location>
        <topology evidence="2">Single-pass type II membrane protein</topology>
    </subcellularLocation>
    <subcellularLocation>
        <location evidence="7">Membrane</location>
        <topology evidence="7">Single-pass type II membrane protein</topology>
    </subcellularLocation>
</comment>
<evidence type="ECO:0000256" key="3">
    <source>
        <dbReference type="ARBA" id="ARBA00009370"/>
    </source>
</evidence>
<dbReference type="GO" id="GO:0006465">
    <property type="term" value="P:signal peptide processing"/>
    <property type="evidence" value="ECO:0007669"/>
    <property type="project" value="InterPro"/>
</dbReference>
<dbReference type="InterPro" id="IPR000223">
    <property type="entry name" value="Pept_S26A_signal_pept_1"/>
</dbReference>
<evidence type="ECO:0000256" key="2">
    <source>
        <dbReference type="ARBA" id="ARBA00004401"/>
    </source>
</evidence>
<reference evidence="10 12" key="1">
    <citation type="journal article" date="2016" name="BMC Genomics">
        <title>Consensus pan-genome assembly of the specialised wine bacterium Oenococcus oeni.</title>
        <authorList>
            <person name="Sternes P.R."/>
            <person name="Borneman A.R."/>
        </authorList>
    </citation>
    <scope>NUCLEOTIDE SEQUENCE [LARGE SCALE GENOMIC DNA]</scope>
    <source>
        <strain evidence="10 12">AWRIB661</strain>
    </source>
</reference>
<keyword evidence="7" id="KW-0812">Transmembrane</keyword>
<dbReference type="EMBL" id="MLOK01000046">
    <property type="protein sequence ID" value="OIM20956.1"/>
    <property type="molecule type" value="Genomic_DNA"/>
</dbReference>
<evidence type="ECO:0000256" key="6">
    <source>
        <dbReference type="PIRSR" id="PIRSR600223-1"/>
    </source>
</evidence>
<dbReference type="NCBIfam" id="TIGR02227">
    <property type="entry name" value="sigpep_I_bact"/>
    <property type="match status" value="1"/>
</dbReference>
<evidence type="ECO:0000256" key="5">
    <source>
        <dbReference type="ARBA" id="ARBA00022801"/>
    </source>
</evidence>
<evidence type="ECO:0000313" key="11">
    <source>
        <dbReference type="EMBL" id="VDB98590.1"/>
    </source>
</evidence>
<feature type="active site" evidence="6">
    <location>
        <position position="38"/>
    </location>
</feature>
<dbReference type="OMA" id="IEPRWIP"/>
<dbReference type="EMBL" id="LR031358">
    <property type="protein sequence ID" value="VDB98590.1"/>
    <property type="molecule type" value="Genomic_DNA"/>
</dbReference>
<feature type="active site" evidence="6">
    <location>
        <position position="83"/>
    </location>
</feature>
<dbReference type="Gene3D" id="2.10.109.10">
    <property type="entry name" value="Umud Fragment, subunit A"/>
    <property type="match status" value="1"/>
</dbReference>
<evidence type="ECO:0000313" key="9">
    <source>
        <dbReference type="EMBL" id="MDV7715324.1"/>
    </source>
</evidence>
<feature type="transmembrane region" description="Helical" evidence="7">
    <location>
        <begin position="7"/>
        <end position="30"/>
    </location>
</feature>
<dbReference type="InterPro" id="IPR019533">
    <property type="entry name" value="Peptidase_S26"/>
</dbReference>
<evidence type="ECO:0000313" key="12">
    <source>
        <dbReference type="Proteomes" id="UP000181728"/>
    </source>
</evidence>
<keyword evidence="7" id="KW-1133">Transmembrane helix</keyword>
<organism evidence="9 14">
    <name type="scientific">Oenococcus oeni</name>
    <name type="common">Leuconostoc oenos</name>
    <dbReference type="NCBI Taxonomy" id="1247"/>
    <lineage>
        <taxon>Bacteria</taxon>
        <taxon>Bacillati</taxon>
        <taxon>Bacillota</taxon>
        <taxon>Bacilli</taxon>
        <taxon>Lactobacillales</taxon>
        <taxon>Lactobacillaceae</taxon>
        <taxon>Oenococcus</taxon>
    </lineage>
</organism>
<keyword evidence="7" id="KW-0472">Membrane</keyword>
<keyword evidence="7" id="KW-0645">Protease</keyword>
<dbReference type="EMBL" id="WERV01000004">
    <property type="protein sequence ID" value="MDV7715324.1"/>
    <property type="molecule type" value="Genomic_DNA"/>
</dbReference>
<evidence type="ECO:0000259" key="8">
    <source>
        <dbReference type="Pfam" id="PF10502"/>
    </source>
</evidence>
<evidence type="ECO:0000313" key="14">
    <source>
        <dbReference type="Proteomes" id="UP001281024"/>
    </source>
</evidence>
<dbReference type="SUPFAM" id="SSF51306">
    <property type="entry name" value="LexA/Signal peptidase"/>
    <property type="match status" value="1"/>
</dbReference>
<sequence length="205" mass="23197">MGKIKKIFSWIFPITIGLLLAFIIHSFFLVPVKVDGDSMLNNLQNGQRVWAFKLEKIHRGSVIIFNAKKEDPGIKAREKYYVKRVIGVPGDKIKASNGNIYVNGKKISQTYISRYNRTTGTGNWDLSYLSSGKSAFVSGKSHWIDGKAVKVPKGNYFVLGDNRSVSEDSRYFGFVKKSHVLGVAKIFPWDKSHKAVNDAWKNFFN</sequence>
<comment type="similarity">
    <text evidence="3 7">Belongs to the peptidase S26 family.</text>
</comment>
<accession>A0A483B9N5</accession>
<comment type="catalytic activity">
    <reaction evidence="1 7">
        <text>Cleavage of hydrophobic, N-terminal signal or leader sequences from secreted and periplasmic proteins.</text>
        <dbReference type="EC" id="3.4.21.89"/>
    </reaction>
</comment>
<dbReference type="Proteomes" id="UP000294726">
    <property type="component" value="Chromosome"/>
</dbReference>
<dbReference type="GO" id="GO:0009003">
    <property type="term" value="F:signal peptidase activity"/>
    <property type="evidence" value="ECO:0007669"/>
    <property type="project" value="UniProtKB-EC"/>
</dbReference>
<evidence type="ECO:0000256" key="7">
    <source>
        <dbReference type="RuleBase" id="RU362042"/>
    </source>
</evidence>
<dbReference type="GO" id="GO:0005886">
    <property type="term" value="C:plasma membrane"/>
    <property type="evidence" value="ECO:0007669"/>
    <property type="project" value="UniProtKB-SubCell"/>
</dbReference>
<evidence type="ECO:0000256" key="4">
    <source>
        <dbReference type="ARBA" id="ARBA00013208"/>
    </source>
</evidence>
<dbReference type="Proteomes" id="UP001281024">
    <property type="component" value="Unassembled WGS sequence"/>
</dbReference>
<dbReference type="Pfam" id="PF10502">
    <property type="entry name" value="Peptidase_S26"/>
    <property type="match status" value="1"/>
</dbReference>
<protein>
    <recommendedName>
        <fullName evidence="4 7">Signal peptidase I</fullName>
        <ecNumber evidence="4 7">3.4.21.89</ecNumber>
    </recommendedName>
</protein>
<dbReference type="InterPro" id="IPR036286">
    <property type="entry name" value="LexA/Signal_pep-like_sf"/>
</dbReference>
<feature type="domain" description="Peptidase S26" evidence="8">
    <location>
        <begin position="8"/>
        <end position="187"/>
    </location>
</feature>
<reference evidence="11 13" key="2">
    <citation type="submission" date="2018-08" db="EMBL/GenBank/DDBJ databases">
        <authorList>
            <person name="Lorentzen P. G. S. M."/>
        </authorList>
    </citation>
    <scope>NUCLEOTIDE SEQUENCE [LARGE SCALE GENOMIC DNA]</scope>
    <source>
        <strain evidence="11 13">CRBO_1381</strain>
    </source>
</reference>
<keyword evidence="5 7" id="KW-0378">Hydrolase</keyword>
<dbReference type="PRINTS" id="PR00727">
    <property type="entry name" value="LEADERPTASE"/>
</dbReference>
<dbReference type="PANTHER" id="PTHR43390">
    <property type="entry name" value="SIGNAL PEPTIDASE I"/>
    <property type="match status" value="1"/>
</dbReference>
<dbReference type="PROSITE" id="PS00761">
    <property type="entry name" value="SPASE_I_3"/>
    <property type="match status" value="1"/>
</dbReference>
<dbReference type="GO" id="GO:0004252">
    <property type="term" value="F:serine-type endopeptidase activity"/>
    <property type="evidence" value="ECO:0007669"/>
    <property type="project" value="InterPro"/>
</dbReference>
<dbReference type="Proteomes" id="UP000181728">
    <property type="component" value="Unassembled WGS sequence"/>
</dbReference>
<dbReference type="InterPro" id="IPR019758">
    <property type="entry name" value="Pept_S26A_signal_pept_1_CS"/>
</dbReference>
<dbReference type="AlphaFoldDB" id="A0A483B9N5"/>